<proteinExistence type="predicted"/>
<feature type="non-terminal residue" evidence="3">
    <location>
        <position position="1"/>
    </location>
</feature>
<evidence type="ECO:0000259" key="2">
    <source>
        <dbReference type="Pfam" id="PF26051"/>
    </source>
</evidence>
<dbReference type="AlphaFoldDB" id="A0A843TY30"/>
<evidence type="ECO:0000256" key="1">
    <source>
        <dbReference type="SAM" id="MobiDB-lite"/>
    </source>
</evidence>
<name>A0A843TY30_COLES</name>
<accession>A0A843TY30</accession>
<dbReference type="Pfam" id="PF26051">
    <property type="entry name" value="PWI_ABCF3"/>
    <property type="match status" value="1"/>
</dbReference>
<feature type="region of interest" description="Disordered" evidence="1">
    <location>
        <begin position="149"/>
        <end position="189"/>
    </location>
</feature>
<reference evidence="3" key="1">
    <citation type="submission" date="2017-07" db="EMBL/GenBank/DDBJ databases">
        <title>Taro Niue Genome Assembly and Annotation.</title>
        <authorList>
            <person name="Atibalentja N."/>
            <person name="Keating K."/>
            <person name="Fields C.J."/>
        </authorList>
    </citation>
    <scope>NUCLEOTIDE SEQUENCE</scope>
    <source>
        <strain evidence="3">Niue_2</strain>
        <tissue evidence="3">Leaf</tissue>
    </source>
</reference>
<gene>
    <name evidence="3" type="ORF">Taro_006838</name>
</gene>
<comment type="caution">
    <text evidence="3">The sequence shown here is derived from an EMBL/GenBank/DDBJ whole genome shotgun (WGS) entry which is preliminary data.</text>
</comment>
<organism evidence="3 4">
    <name type="scientific">Colocasia esculenta</name>
    <name type="common">Wild taro</name>
    <name type="synonym">Arum esculentum</name>
    <dbReference type="NCBI Taxonomy" id="4460"/>
    <lineage>
        <taxon>Eukaryota</taxon>
        <taxon>Viridiplantae</taxon>
        <taxon>Streptophyta</taxon>
        <taxon>Embryophyta</taxon>
        <taxon>Tracheophyta</taxon>
        <taxon>Spermatophyta</taxon>
        <taxon>Magnoliopsida</taxon>
        <taxon>Liliopsida</taxon>
        <taxon>Araceae</taxon>
        <taxon>Aroideae</taxon>
        <taxon>Colocasieae</taxon>
        <taxon>Colocasia</taxon>
    </lineage>
</organism>
<evidence type="ECO:0000313" key="3">
    <source>
        <dbReference type="EMBL" id="MQL74460.1"/>
    </source>
</evidence>
<keyword evidence="4" id="KW-1185">Reference proteome</keyword>
<dbReference type="InterPro" id="IPR058770">
    <property type="entry name" value="PWI_ABCF3"/>
</dbReference>
<dbReference type="OrthoDB" id="2110130at2759"/>
<feature type="domain" description="ABCF3 PWI-like helical bundle" evidence="2">
    <location>
        <begin position="59"/>
        <end position="129"/>
    </location>
</feature>
<evidence type="ECO:0000313" key="4">
    <source>
        <dbReference type="Proteomes" id="UP000652761"/>
    </source>
</evidence>
<sequence length="189" mass="21408">MGSPGSFENSSLRRSASELCLLPGRPTSWELCEHRGSEQRRRQGLQRQERMTVVASTIVYEVLGRRVQDVDKPIVDYIINVLADEDFDFGIEGEGAFEALGELLVEAGCVGDYAECRSACSEISKKFGKHGVKPKQTVRSLVTPVRMFDGMDEEPVPKKQPDVLEGPVLSERDRLKLERRKRKDERQRE</sequence>
<dbReference type="EMBL" id="NMUH01000209">
    <property type="protein sequence ID" value="MQL74460.1"/>
    <property type="molecule type" value="Genomic_DNA"/>
</dbReference>
<dbReference type="Proteomes" id="UP000652761">
    <property type="component" value="Unassembled WGS sequence"/>
</dbReference>
<protein>
    <recommendedName>
        <fullName evidence="2">ABCF3 PWI-like helical bundle domain-containing protein</fullName>
    </recommendedName>
</protein>